<dbReference type="RefSeq" id="WP_185111131.1">
    <property type="nucleotide sequence ID" value="NZ_JACHMI010000001.1"/>
</dbReference>
<reference evidence="1 2" key="1">
    <citation type="submission" date="2020-08" db="EMBL/GenBank/DDBJ databases">
        <title>Sequencing the genomes of 1000 actinobacteria strains.</title>
        <authorList>
            <person name="Klenk H.-P."/>
        </authorList>
    </citation>
    <scope>NUCLEOTIDE SEQUENCE [LARGE SCALE GENOMIC DNA]</scope>
    <source>
        <strain evidence="1 2">DSM 43768</strain>
    </source>
</reference>
<evidence type="ECO:0000313" key="2">
    <source>
        <dbReference type="Proteomes" id="UP000565579"/>
    </source>
</evidence>
<dbReference type="InterPro" id="IPR045592">
    <property type="entry name" value="DUF6461"/>
</dbReference>
<comment type="caution">
    <text evidence="1">The sequence shown here is derived from an EMBL/GenBank/DDBJ whole genome shotgun (WGS) entry which is preliminary data.</text>
</comment>
<gene>
    <name evidence="1" type="ORF">HD593_011479</name>
</gene>
<accession>A0A7X0P7X1</accession>
<protein>
    <submittedName>
        <fullName evidence="1">Uncharacterized protein</fullName>
    </submittedName>
</protein>
<keyword evidence="2" id="KW-1185">Reference proteome</keyword>
<dbReference type="Proteomes" id="UP000565579">
    <property type="component" value="Unassembled WGS sequence"/>
</dbReference>
<proteinExistence type="predicted"/>
<evidence type="ECO:0000313" key="1">
    <source>
        <dbReference type="EMBL" id="MBB6556684.1"/>
    </source>
</evidence>
<name>A0A7X0P7X1_9ACTN</name>
<dbReference type="EMBL" id="JACHMI010000001">
    <property type="protein sequence ID" value="MBB6556684.1"/>
    <property type="molecule type" value="Genomic_DNA"/>
</dbReference>
<sequence>MDSASPMSYAWFVEEYRRDSDLIGVTFVRGLSPEGALRRIGATPGDISREVGIAAYAADGGAVLIDYHCWPLPESLSQGTEMARVVTGDTIDEHFVYSADGVVITSFEPYFPGDREGSEPDRLLSHMQVLGMRLDGEADPRTRLALAIALAARSTGVTLTSAHYAAEPTVGSID</sequence>
<organism evidence="1 2">
    <name type="scientific">Nonomuraea rubra</name>
    <dbReference type="NCBI Taxonomy" id="46180"/>
    <lineage>
        <taxon>Bacteria</taxon>
        <taxon>Bacillati</taxon>
        <taxon>Actinomycetota</taxon>
        <taxon>Actinomycetes</taxon>
        <taxon>Streptosporangiales</taxon>
        <taxon>Streptosporangiaceae</taxon>
        <taxon>Nonomuraea</taxon>
    </lineage>
</organism>
<dbReference type="Pfam" id="PF20062">
    <property type="entry name" value="DUF6461"/>
    <property type="match status" value="1"/>
</dbReference>
<dbReference type="AlphaFoldDB" id="A0A7X0P7X1"/>